<dbReference type="eggNOG" id="KOG0017">
    <property type="taxonomic scope" value="Eukaryota"/>
</dbReference>
<dbReference type="SUPFAM" id="SSF56672">
    <property type="entry name" value="DNA/RNA polymerases"/>
    <property type="match status" value="1"/>
</dbReference>
<dbReference type="InterPro" id="IPR043502">
    <property type="entry name" value="DNA/RNA_pol_sf"/>
</dbReference>
<organism evidence="2 3">
    <name type="scientific">Nicotiana sylvestris</name>
    <name type="common">Wood tobacco</name>
    <name type="synonym">South American tobacco</name>
    <dbReference type="NCBI Taxonomy" id="4096"/>
    <lineage>
        <taxon>Eukaryota</taxon>
        <taxon>Viridiplantae</taxon>
        <taxon>Streptophyta</taxon>
        <taxon>Embryophyta</taxon>
        <taxon>Tracheophyta</taxon>
        <taxon>Spermatophyta</taxon>
        <taxon>Magnoliopsida</taxon>
        <taxon>eudicotyledons</taxon>
        <taxon>Gunneridae</taxon>
        <taxon>Pentapetalae</taxon>
        <taxon>asterids</taxon>
        <taxon>lamiids</taxon>
        <taxon>Solanales</taxon>
        <taxon>Solanaceae</taxon>
        <taxon>Nicotianoideae</taxon>
        <taxon>Nicotianeae</taxon>
        <taxon>Nicotiana</taxon>
    </lineage>
</organism>
<evidence type="ECO:0000259" key="1">
    <source>
        <dbReference type="Pfam" id="PF00078"/>
    </source>
</evidence>
<protein>
    <submittedName>
        <fullName evidence="3">Uncharacterized protein LOC104222081</fullName>
    </submittedName>
</protein>
<reference evidence="2" key="1">
    <citation type="journal article" date="2013" name="Genome Biol.">
        <title>Reference genomes and transcriptomes of Nicotiana sylvestris and Nicotiana tomentosiformis.</title>
        <authorList>
            <person name="Sierro N."/>
            <person name="Battey J.N."/>
            <person name="Ouadi S."/>
            <person name="Bovet L."/>
            <person name="Goepfert S."/>
            <person name="Bakaher N."/>
            <person name="Peitsch M.C."/>
            <person name="Ivanov N.V."/>
        </authorList>
    </citation>
    <scope>NUCLEOTIDE SEQUENCE [LARGE SCALE GENOMIC DNA]</scope>
</reference>
<keyword evidence="2" id="KW-1185">Reference proteome</keyword>
<dbReference type="InterPro" id="IPR053134">
    <property type="entry name" value="RNA-dir_DNA_polymerase"/>
</dbReference>
<sequence length="269" mass="30504">MLEVVLLAFDDDEMNGFMVYVNSLQGIGSYNFAPQKLSLDIENRTNSPTMPSIEEPPTLELKPLLPHLRYEFLGPCYTLLVIRSSCLTNMHVDSTLVVLQKRKMAIRWTLVDIQGISFAFCMHKIKLEDGAKPSIDIKGDSMSLCKKLSRRRLSIGWIPGLFTPSPIVHGPLRLASRAFYCFIDGYSGYNQILITPKDQEKTTFTCPCGTFAFKRMPFGLCNEPTTFQKCMMAILTDMVEDYLEVFMVDFSVVRDSFDDFLANLDKVLA</sequence>
<dbReference type="InterPro" id="IPR043128">
    <property type="entry name" value="Rev_trsase/Diguanyl_cyclase"/>
</dbReference>
<dbReference type="PANTHER" id="PTHR24559">
    <property type="entry name" value="TRANSPOSON TY3-I GAG-POL POLYPROTEIN"/>
    <property type="match status" value="1"/>
</dbReference>
<dbReference type="Gene3D" id="3.30.70.270">
    <property type="match status" value="1"/>
</dbReference>
<gene>
    <name evidence="3" type="primary">LOC104222081</name>
</gene>
<dbReference type="Proteomes" id="UP000189701">
    <property type="component" value="Unplaced"/>
</dbReference>
<dbReference type="Gene3D" id="3.10.10.10">
    <property type="entry name" value="HIV Type 1 Reverse Transcriptase, subunit A, domain 1"/>
    <property type="match status" value="1"/>
</dbReference>
<feature type="domain" description="Reverse transcriptase" evidence="1">
    <location>
        <begin position="174"/>
        <end position="267"/>
    </location>
</feature>
<dbReference type="PANTHER" id="PTHR24559:SF432">
    <property type="entry name" value="RNA-DIRECTED DNA POLYMERASE HOMOLOG"/>
    <property type="match status" value="1"/>
</dbReference>
<accession>A0A1U7VYW8</accession>
<dbReference type="CDD" id="cd01647">
    <property type="entry name" value="RT_LTR"/>
    <property type="match status" value="1"/>
</dbReference>
<evidence type="ECO:0000313" key="3">
    <source>
        <dbReference type="RefSeq" id="XP_009771563.1"/>
    </source>
</evidence>
<evidence type="ECO:0000313" key="2">
    <source>
        <dbReference type="Proteomes" id="UP000189701"/>
    </source>
</evidence>
<dbReference type="InterPro" id="IPR000477">
    <property type="entry name" value="RT_dom"/>
</dbReference>
<reference evidence="3" key="2">
    <citation type="submission" date="2025-08" db="UniProtKB">
        <authorList>
            <consortium name="RefSeq"/>
        </authorList>
    </citation>
    <scope>IDENTIFICATION</scope>
    <source>
        <tissue evidence="3">Leaf</tissue>
    </source>
</reference>
<dbReference type="STRING" id="4096.A0A1U7VYW8"/>
<dbReference type="RefSeq" id="XP_009771563.1">
    <property type="nucleotide sequence ID" value="XM_009773261.1"/>
</dbReference>
<proteinExistence type="predicted"/>
<dbReference type="Pfam" id="PF00078">
    <property type="entry name" value="RVT_1"/>
    <property type="match status" value="1"/>
</dbReference>
<name>A0A1U7VYW8_NICSY</name>
<dbReference type="AlphaFoldDB" id="A0A1U7VYW8"/>